<dbReference type="EMBL" id="LVWE01000001">
    <property type="protein sequence ID" value="OAD46845.1"/>
    <property type="molecule type" value="Genomic_DNA"/>
</dbReference>
<name>A0A176THI8_9FLAO</name>
<sequence>MRIRPYLSFDGNCQQAANFYTSIFGGKIIEKTTYKESKIDIPDHYLEKIQHLEIKSKNFHIMMYDASPDTPLTSGSNIHLAVDFDSEKELKEVFDQLSSSGIVHTPLQETSWNAIYGRCTDKYNIDWMLNYKA</sequence>
<organism evidence="2 3">
    <name type="scientific">Polaribacter atrinae</name>
    <dbReference type="NCBI Taxonomy" id="1333662"/>
    <lineage>
        <taxon>Bacteria</taxon>
        <taxon>Pseudomonadati</taxon>
        <taxon>Bacteroidota</taxon>
        <taxon>Flavobacteriia</taxon>
        <taxon>Flavobacteriales</taxon>
        <taxon>Flavobacteriaceae</taxon>
    </lineage>
</organism>
<gene>
    <name evidence="2" type="ORF">LPB303_00925</name>
</gene>
<feature type="domain" description="PhnB-like" evidence="1">
    <location>
        <begin position="3"/>
        <end position="128"/>
    </location>
</feature>
<dbReference type="RefSeq" id="WP_068447175.1">
    <property type="nucleotide sequence ID" value="NZ_CANKUV010000001.1"/>
</dbReference>
<dbReference type="CDD" id="cd06588">
    <property type="entry name" value="PhnB_like"/>
    <property type="match status" value="1"/>
</dbReference>
<reference evidence="2 3" key="1">
    <citation type="submission" date="2016-02" db="EMBL/GenBank/DDBJ databases">
        <title>Draft genome sequence of Polaribacter atrinae KACC17473.</title>
        <authorList>
            <person name="Shin S.-K."/>
            <person name="Yi H."/>
        </authorList>
    </citation>
    <scope>NUCLEOTIDE SEQUENCE [LARGE SCALE GENOMIC DNA]</scope>
    <source>
        <strain evidence="2 3">KACC 17473</strain>
    </source>
</reference>
<evidence type="ECO:0000313" key="3">
    <source>
        <dbReference type="Proteomes" id="UP000076923"/>
    </source>
</evidence>
<accession>A0A176THI8</accession>
<dbReference type="Gene3D" id="3.10.180.10">
    <property type="entry name" value="2,3-Dihydroxybiphenyl 1,2-Dioxygenase, domain 1"/>
    <property type="match status" value="1"/>
</dbReference>
<dbReference type="PANTHER" id="PTHR33990">
    <property type="entry name" value="PROTEIN YJDN-RELATED"/>
    <property type="match status" value="1"/>
</dbReference>
<dbReference type="AlphaFoldDB" id="A0A176THI8"/>
<evidence type="ECO:0000259" key="1">
    <source>
        <dbReference type="Pfam" id="PF06983"/>
    </source>
</evidence>
<dbReference type="InterPro" id="IPR028973">
    <property type="entry name" value="PhnB-like"/>
</dbReference>
<dbReference type="Proteomes" id="UP000076923">
    <property type="component" value="Unassembled WGS sequence"/>
</dbReference>
<dbReference type="OrthoDB" id="9795306at2"/>
<evidence type="ECO:0000313" key="2">
    <source>
        <dbReference type="EMBL" id="OAD46845.1"/>
    </source>
</evidence>
<comment type="caution">
    <text evidence="2">The sequence shown here is derived from an EMBL/GenBank/DDBJ whole genome shotgun (WGS) entry which is preliminary data.</text>
</comment>
<dbReference type="STRING" id="1333662.LPB303_00925"/>
<protein>
    <recommendedName>
        <fullName evidence="1">PhnB-like domain-containing protein</fullName>
    </recommendedName>
</protein>
<proteinExistence type="predicted"/>
<keyword evidence="3" id="KW-1185">Reference proteome</keyword>
<dbReference type="Pfam" id="PF06983">
    <property type="entry name" value="3-dmu-9_3-mt"/>
    <property type="match status" value="1"/>
</dbReference>
<dbReference type="PANTHER" id="PTHR33990:SF1">
    <property type="entry name" value="PROTEIN YJDN"/>
    <property type="match status" value="1"/>
</dbReference>
<dbReference type="SUPFAM" id="SSF54593">
    <property type="entry name" value="Glyoxalase/Bleomycin resistance protein/Dihydroxybiphenyl dioxygenase"/>
    <property type="match status" value="1"/>
</dbReference>
<dbReference type="InterPro" id="IPR029068">
    <property type="entry name" value="Glyas_Bleomycin-R_OHBP_Dase"/>
</dbReference>